<evidence type="ECO:0000313" key="2">
    <source>
        <dbReference type="Proteomes" id="UP001307849"/>
    </source>
</evidence>
<reference evidence="1 2" key="1">
    <citation type="submission" date="2019-10" db="EMBL/GenBank/DDBJ databases">
        <authorList>
            <person name="Palmer J.M."/>
        </authorList>
    </citation>
    <scope>NUCLEOTIDE SEQUENCE [LARGE SCALE GENOMIC DNA]</scope>
    <source>
        <strain evidence="1 2">TWF506</strain>
    </source>
</reference>
<protein>
    <recommendedName>
        <fullName evidence="3">F-box domain-containing protein</fullName>
    </recommendedName>
</protein>
<dbReference type="SUPFAM" id="SSF81383">
    <property type="entry name" value="F-box domain"/>
    <property type="match status" value="1"/>
</dbReference>
<dbReference type="AlphaFoldDB" id="A0AAN8NCV2"/>
<evidence type="ECO:0008006" key="3">
    <source>
        <dbReference type="Google" id="ProtNLM"/>
    </source>
</evidence>
<dbReference type="Proteomes" id="UP001307849">
    <property type="component" value="Unassembled WGS sequence"/>
</dbReference>
<gene>
    <name evidence="1" type="ORF">TWF506_005903</name>
</gene>
<accession>A0AAN8NCV2</accession>
<keyword evidence="2" id="KW-1185">Reference proteome</keyword>
<dbReference type="InterPro" id="IPR036047">
    <property type="entry name" value="F-box-like_dom_sf"/>
</dbReference>
<organism evidence="1 2">
    <name type="scientific">Arthrobotrys conoides</name>
    <dbReference type="NCBI Taxonomy" id="74498"/>
    <lineage>
        <taxon>Eukaryota</taxon>
        <taxon>Fungi</taxon>
        <taxon>Dikarya</taxon>
        <taxon>Ascomycota</taxon>
        <taxon>Pezizomycotina</taxon>
        <taxon>Orbiliomycetes</taxon>
        <taxon>Orbiliales</taxon>
        <taxon>Orbiliaceae</taxon>
        <taxon>Arthrobotrys</taxon>
    </lineage>
</organism>
<evidence type="ECO:0000313" key="1">
    <source>
        <dbReference type="EMBL" id="KAK6518765.1"/>
    </source>
</evidence>
<comment type="caution">
    <text evidence="1">The sequence shown here is derived from an EMBL/GenBank/DDBJ whole genome shotgun (WGS) entry which is preliminary data.</text>
</comment>
<name>A0AAN8NCV2_9PEZI</name>
<dbReference type="EMBL" id="JAVHJM010000002">
    <property type="protein sequence ID" value="KAK6518765.1"/>
    <property type="molecule type" value="Genomic_DNA"/>
</dbReference>
<proteinExistence type="predicted"/>
<sequence length="251" mass="29204">MHLPIELQLQILEAADFTQIPILLQVCTSWRNYIYTHIHSPRFLVSRYAVHPRAVKADSLPPLPGYHVGITYLTHLLLIEETYHPCHIEFYNDGEEKRGQRPKTSFLNWRIFVDDRCILPAAPGNLKSSLQTHVFTPSCSVPRKPLFTSSYTVPLELDVDAQLGRPKSGHEASTLPESNYGTIGRLFKRIVGFYNSDFIERKLDRGLELKELMRVNVECRFYPEWMTNVYIWFEEEDREIGDVKEVVRLIL</sequence>